<name>A0ABS9VUY1_9BIFI</name>
<dbReference type="Proteomes" id="UP000710815">
    <property type="component" value="Unassembled WGS sequence"/>
</dbReference>
<keyword evidence="3" id="KW-1185">Reference proteome</keyword>
<feature type="transmembrane region" description="Helical" evidence="1">
    <location>
        <begin position="71"/>
        <end position="93"/>
    </location>
</feature>
<keyword evidence="1" id="KW-0472">Membrane</keyword>
<sequence length="201" mass="22017">MKLFSIDGKLYQVLEQIWQVMELSLLFLLGCLPVVTIGVSATAMFRTRFDMIEEGDVPIMSRFWSAYRRDFGRAVAMWLSVIAGFAALLGAYWGVAALTGGSQYALMPLVVVGAVWMLTCVNVFPLLALRSGQSLPLAVLFREAVSLGLGHVLQSALMACVLLAAALSVMFVPWLLLAAVLFFPGLTCYARAWLVRWACAE</sequence>
<evidence type="ECO:0000313" key="3">
    <source>
        <dbReference type="Proteomes" id="UP000710815"/>
    </source>
</evidence>
<keyword evidence="1" id="KW-1133">Transmembrane helix</keyword>
<protein>
    <submittedName>
        <fullName evidence="2">YesL family protein</fullName>
    </submittedName>
</protein>
<dbReference type="RefSeq" id="WP_241513588.1">
    <property type="nucleotide sequence ID" value="NZ_JAFEJT020000020.1"/>
</dbReference>
<dbReference type="EMBL" id="JAFEJT020000020">
    <property type="protein sequence ID" value="MCH9275882.1"/>
    <property type="molecule type" value="Genomic_DNA"/>
</dbReference>
<proteinExistence type="predicted"/>
<gene>
    <name evidence="2" type="ORF">JS533_006295</name>
</gene>
<evidence type="ECO:0000256" key="1">
    <source>
        <dbReference type="SAM" id="Phobius"/>
    </source>
</evidence>
<keyword evidence="1" id="KW-0812">Transmembrane</keyword>
<feature type="transmembrane region" description="Helical" evidence="1">
    <location>
        <begin position="140"/>
        <end position="165"/>
    </location>
</feature>
<feature type="transmembrane region" description="Helical" evidence="1">
    <location>
        <begin position="171"/>
        <end position="194"/>
    </location>
</feature>
<reference evidence="2 3" key="1">
    <citation type="journal article" date="2021" name="Environ. Microbiol.">
        <title>Genetic insights into the dark matter of the mammalian gut microbiota through targeted genome reconstruction.</title>
        <authorList>
            <person name="Lugli G.A."/>
            <person name="Alessandri G."/>
            <person name="Milani C."/>
            <person name="Viappiani A."/>
            <person name="Fontana F."/>
            <person name="Tarracchini C."/>
            <person name="Mancabelli L."/>
            <person name="Argentini C."/>
            <person name="Ruiz L."/>
            <person name="Margolles A."/>
            <person name="van Sinderen D."/>
            <person name="Turroni F."/>
            <person name="Ventura M."/>
        </authorList>
    </citation>
    <scope>NUCLEOTIDE SEQUENCE [LARGE SCALE GENOMIC DNA]</scope>
    <source>
        <strain evidence="2 3">MA1</strain>
    </source>
</reference>
<dbReference type="Pfam" id="PF04854">
    <property type="entry name" value="DUF624"/>
    <property type="match status" value="1"/>
</dbReference>
<comment type="caution">
    <text evidence="2">The sequence shown here is derived from an EMBL/GenBank/DDBJ whole genome shotgun (WGS) entry which is preliminary data.</text>
</comment>
<organism evidence="2 3">
    <name type="scientific">Bifidobacterium amazonense</name>
    <dbReference type="NCBI Taxonomy" id="2809027"/>
    <lineage>
        <taxon>Bacteria</taxon>
        <taxon>Bacillati</taxon>
        <taxon>Actinomycetota</taxon>
        <taxon>Actinomycetes</taxon>
        <taxon>Bifidobacteriales</taxon>
        <taxon>Bifidobacteriaceae</taxon>
        <taxon>Bifidobacterium</taxon>
    </lineage>
</organism>
<feature type="transmembrane region" description="Helical" evidence="1">
    <location>
        <begin position="23"/>
        <end position="45"/>
    </location>
</feature>
<feature type="transmembrane region" description="Helical" evidence="1">
    <location>
        <begin position="105"/>
        <end position="128"/>
    </location>
</feature>
<evidence type="ECO:0000313" key="2">
    <source>
        <dbReference type="EMBL" id="MCH9275882.1"/>
    </source>
</evidence>
<reference evidence="2 3" key="2">
    <citation type="journal article" date="2021" name="Syst. Appl. Microbiol.">
        <title>Phylogenetic classification of ten novel species belonging to the genus Bifidobacterium comprising B. phasiani sp. nov., B. pongonis sp. nov., B. saguinibicoloris sp. nov., B. colobi sp. nov., B. simiiventris sp. nov., B. santillanense sp. nov., B. miconis sp. nov., B. amazonense sp. nov., B. pluvialisilvae sp. nov., and B. miconisargentati sp. nov.</title>
        <authorList>
            <person name="Lugli G.A."/>
            <person name="Calvete-Torre I."/>
            <person name="Alessandri G."/>
            <person name="Milani C."/>
            <person name="Turroni F."/>
            <person name="Laiolo P."/>
            <person name="Ossiprandi M.C."/>
            <person name="Margolles A."/>
            <person name="Ruiz L."/>
            <person name="Ventura M."/>
        </authorList>
    </citation>
    <scope>NUCLEOTIDE SEQUENCE [LARGE SCALE GENOMIC DNA]</scope>
    <source>
        <strain evidence="2 3">MA1</strain>
    </source>
</reference>
<accession>A0ABS9VUY1</accession>
<dbReference type="InterPro" id="IPR006938">
    <property type="entry name" value="DUF624"/>
</dbReference>